<accession>A0A918A916</accession>
<evidence type="ECO:0008006" key="3">
    <source>
        <dbReference type="Google" id="ProtNLM"/>
    </source>
</evidence>
<reference evidence="1" key="1">
    <citation type="journal article" date="2014" name="Int. J. Syst. Evol. Microbiol.">
        <title>Complete genome sequence of Corynebacterium casei LMG S-19264T (=DSM 44701T), isolated from a smear-ripened cheese.</title>
        <authorList>
            <consortium name="US DOE Joint Genome Institute (JGI-PGF)"/>
            <person name="Walter F."/>
            <person name="Albersmeier A."/>
            <person name="Kalinowski J."/>
            <person name="Ruckert C."/>
        </authorList>
    </citation>
    <scope>NUCLEOTIDE SEQUENCE</scope>
    <source>
        <strain evidence="1">CGMCC 4.7430</strain>
    </source>
</reference>
<dbReference type="Proteomes" id="UP000660745">
    <property type="component" value="Unassembled WGS sequence"/>
</dbReference>
<name>A0A918A916_9ACTN</name>
<gene>
    <name evidence="1" type="ORF">GCM10012278_56340</name>
</gene>
<dbReference type="EMBL" id="BMNK01000011">
    <property type="protein sequence ID" value="GGP11666.1"/>
    <property type="molecule type" value="Genomic_DNA"/>
</dbReference>
<evidence type="ECO:0000313" key="2">
    <source>
        <dbReference type="Proteomes" id="UP000660745"/>
    </source>
</evidence>
<proteinExistence type="predicted"/>
<dbReference type="AlphaFoldDB" id="A0A918A916"/>
<evidence type="ECO:0000313" key="1">
    <source>
        <dbReference type="EMBL" id="GGP11666.1"/>
    </source>
</evidence>
<organism evidence="1 2">
    <name type="scientific">Nonomuraea glycinis</name>
    <dbReference type="NCBI Taxonomy" id="2047744"/>
    <lineage>
        <taxon>Bacteria</taxon>
        <taxon>Bacillati</taxon>
        <taxon>Actinomycetota</taxon>
        <taxon>Actinomycetes</taxon>
        <taxon>Streptosporangiales</taxon>
        <taxon>Streptosporangiaceae</taxon>
        <taxon>Nonomuraea</taxon>
    </lineage>
</organism>
<protein>
    <recommendedName>
        <fullName evidence="3">4Fe-4S ferredoxin-type domain-containing protein</fullName>
    </recommendedName>
</protein>
<reference evidence="1" key="2">
    <citation type="submission" date="2020-09" db="EMBL/GenBank/DDBJ databases">
        <authorList>
            <person name="Sun Q."/>
            <person name="Zhou Y."/>
        </authorList>
    </citation>
    <scope>NUCLEOTIDE SEQUENCE</scope>
    <source>
        <strain evidence="1">CGMCC 4.7430</strain>
    </source>
</reference>
<comment type="caution">
    <text evidence="1">The sequence shown here is derived from an EMBL/GenBank/DDBJ whole genome shotgun (WGS) entry which is preliminary data.</text>
</comment>
<keyword evidence="2" id="KW-1185">Reference proteome</keyword>
<sequence length="75" mass="8387">MLYERNAHRATSEIRGTSRILRIFERIGGVELIARSNPLVDLPVVGGKCRECTVICPTMHVTLPGDNPLLQKLIF</sequence>